<protein>
    <recommendedName>
        <fullName evidence="12">Pectate lyase domain-containing protein</fullName>
    </recommendedName>
</protein>
<dbReference type="EMBL" id="MAYM02001884">
    <property type="protein sequence ID" value="RLN10080.1"/>
    <property type="molecule type" value="Genomic_DNA"/>
</dbReference>
<evidence type="ECO:0000256" key="5">
    <source>
        <dbReference type="ARBA" id="ARBA00023295"/>
    </source>
</evidence>
<keyword evidence="4 7" id="KW-0378">Hydrolase</keyword>
<dbReference type="InterPro" id="IPR000743">
    <property type="entry name" value="Glyco_hydro_28"/>
</dbReference>
<evidence type="ECO:0000313" key="11">
    <source>
        <dbReference type="Proteomes" id="UP000285883"/>
    </source>
</evidence>
<dbReference type="GO" id="GO:0071555">
    <property type="term" value="P:cell wall organization"/>
    <property type="evidence" value="ECO:0007669"/>
    <property type="project" value="UniProtKB-KW"/>
</dbReference>
<dbReference type="GO" id="GO:0004650">
    <property type="term" value="F:polygalacturonase activity"/>
    <property type="evidence" value="ECO:0007669"/>
    <property type="project" value="InterPro"/>
</dbReference>
<comment type="caution">
    <text evidence="8">The sequence shown here is derived from an EMBL/GenBank/DDBJ whole genome shotgun (WGS) entry which is preliminary data.</text>
</comment>
<organism evidence="8 11">
    <name type="scientific">Phytophthora kernoviae</name>
    <dbReference type="NCBI Taxonomy" id="325452"/>
    <lineage>
        <taxon>Eukaryota</taxon>
        <taxon>Sar</taxon>
        <taxon>Stramenopiles</taxon>
        <taxon>Oomycota</taxon>
        <taxon>Peronosporomycetes</taxon>
        <taxon>Peronosporales</taxon>
        <taxon>Peronosporaceae</taxon>
        <taxon>Phytophthora</taxon>
    </lineage>
</organism>
<evidence type="ECO:0000256" key="6">
    <source>
        <dbReference type="ARBA" id="ARBA00023316"/>
    </source>
</evidence>
<dbReference type="InterPro" id="IPR011050">
    <property type="entry name" value="Pectin_lyase_fold/virulence"/>
</dbReference>
<dbReference type="InterPro" id="IPR012334">
    <property type="entry name" value="Pectin_lyas_fold"/>
</dbReference>
<dbReference type="PANTHER" id="PTHR31884:SF1">
    <property type="entry name" value="POLYGALACTURONASE"/>
    <property type="match status" value="1"/>
</dbReference>
<evidence type="ECO:0008006" key="12">
    <source>
        <dbReference type="Google" id="ProtNLM"/>
    </source>
</evidence>
<dbReference type="SUPFAM" id="SSF51126">
    <property type="entry name" value="Pectin lyase-like"/>
    <property type="match status" value="1"/>
</dbReference>
<keyword evidence="2" id="KW-0732">Signal</keyword>
<evidence type="ECO:0000256" key="7">
    <source>
        <dbReference type="RuleBase" id="RU361169"/>
    </source>
</evidence>
<dbReference type="InterPro" id="IPR050434">
    <property type="entry name" value="Glycosyl_hydrlase_28"/>
</dbReference>
<comment type="similarity">
    <text evidence="1 7">Belongs to the glycosyl hydrolase 28 family.</text>
</comment>
<name>A0A3R7MM14_9STRA</name>
<dbReference type="Gene3D" id="2.160.20.10">
    <property type="entry name" value="Single-stranded right-handed beta-helix, Pectin lyase-like"/>
    <property type="match status" value="1"/>
</dbReference>
<accession>A0A3R7MM14</accession>
<evidence type="ECO:0000256" key="3">
    <source>
        <dbReference type="ARBA" id="ARBA00022737"/>
    </source>
</evidence>
<evidence type="ECO:0000313" key="9">
    <source>
        <dbReference type="EMBL" id="RLN75509.1"/>
    </source>
</evidence>
<evidence type="ECO:0000313" key="10">
    <source>
        <dbReference type="Proteomes" id="UP000285624"/>
    </source>
</evidence>
<keyword evidence="5 7" id="KW-0326">Glycosidase</keyword>
<evidence type="ECO:0000256" key="2">
    <source>
        <dbReference type="ARBA" id="ARBA00022729"/>
    </source>
</evidence>
<dbReference type="Proteomes" id="UP000285883">
    <property type="component" value="Unassembled WGS sequence"/>
</dbReference>
<keyword evidence="10" id="KW-1185">Reference proteome</keyword>
<dbReference type="PANTHER" id="PTHR31884">
    <property type="entry name" value="POLYGALACTURONASE"/>
    <property type="match status" value="1"/>
</dbReference>
<proteinExistence type="inferred from homology"/>
<gene>
    <name evidence="8" type="ORF">BBI17_008783</name>
    <name evidence="9" type="ORF">BBO99_00008278</name>
</gene>
<dbReference type="Proteomes" id="UP000285624">
    <property type="component" value="Unassembled WGS sequence"/>
</dbReference>
<dbReference type="GO" id="GO:0005576">
    <property type="term" value="C:extracellular region"/>
    <property type="evidence" value="ECO:0007669"/>
    <property type="project" value="TreeGrafter"/>
</dbReference>
<dbReference type="AlphaFoldDB" id="A0A3R7MM14"/>
<reference evidence="10 11" key="1">
    <citation type="submission" date="2018-07" db="EMBL/GenBank/DDBJ databases">
        <title>Genome sequencing of oomycete isolates from Chile give support for New Zealand origin for Phytophthora kernoviae and make available the first Nothophytophthora sp. genome.</title>
        <authorList>
            <person name="Studholme D.J."/>
            <person name="Sanfuentes E."/>
            <person name="Panda P."/>
            <person name="Hill R."/>
            <person name="Sambles C."/>
            <person name="Grant M."/>
            <person name="Williams N.M."/>
            <person name="Mcdougal R.L."/>
        </authorList>
    </citation>
    <scope>NUCLEOTIDE SEQUENCE [LARGE SCALE GENOMIC DNA]</scope>
    <source>
        <strain evidence="8">Chile2</strain>
        <strain evidence="9">Chile4</strain>
    </source>
</reference>
<evidence type="ECO:0000256" key="4">
    <source>
        <dbReference type="ARBA" id="ARBA00022801"/>
    </source>
</evidence>
<dbReference type="GO" id="GO:0045490">
    <property type="term" value="P:pectin catabolic process"/>
    <property type="evidence" value="ECO:0007669"/>
    <property type="project" value="TreeGrafter"/>
</dbReference>
<dbReference type="STRING" id="325452.A0A3R7MM14"/>
<keyword evidence="6" id="KW-0961">Cell wall biogenesis/degradation</keyword>
<sequence length="148" mass="15573">MDMTHLSDINDTTYSGNTSSGIHGISIGSLGGDSVTESDIVNCLSVKNNKIIDSVNGICIKTIIHLYNTTTGVSYTDNTLSNFESAIVIRSDYIKSEGGYTSHAISKVDITDITILGLSGTADDIYDILVVSFSDISLSGDAAAIRVA</sequence>
<keyword evidence="3" id="KW-0677">Repeat</keyword>
<evidence type="ECO:0000256" key="1">
    <source>
        <dbReference type="ARBA" id="ARBA00008834"/>
    </source>
</evidence>
<evidence type="ECO:0000313" key="8">
    <source>
        <dbReference type="EMBL" id="RLN10080.1"/>
    </source>
</evidence>
<dbReference type="Pfam" id="PF00295">
    <property type="entry name" value="Glyco_hydro_28"/>
    <property type="match status" value="1"/>
</dbReference>
<dbReference type="EMBL" id="MBDN02000414">
    <property type="protein sequence ID" value="RLN75509.1"/>
    <property type="molecule type" value="Genomic_DNA"/>
</dbReference>